<accession>A0ABV6VWR1</accession>
<proteinExistence type="predicted"/>
<dbReference type="Pfam" id="PF01344">
    <property type="entry name" value="Kelch_1"/>
    <property type="match status" value="3"/>
</dbReference>
<dbReference type="SUPFAM" id="SSF52743">
    <property type="entry name" value="Subtilisin-like"/>
    <property type="match status" value="1"/>
</dbReference>
<keyword evidence="2" id="KW-0645">Protease</keyword>
<evidence type="ECO:0000256" key="7">
    <source>
        <dbReference type="SAM" id="SignalP"/>
    </source>
</evidence>
<gene>
    <name evidence="9" type="ORF">ACEZDE_16110</name>
</gene>
<dbReference type="InterPro" id="IPR013784">
    <property type="entry name" value="Carb-bd-like_fold"/>
</dbReference>
<dbReference type="PANTHER" id="PTHR46344">
    <property type="entry name" value="OS02G0202900 PROTEIN"/>
    <property type="match status" value="1"/>
</dbReference>
<dbReference type="Proteomes" id="UP001592531">
    <property type="component" value="Unassembled WGS sequence"/>
</dbReference>
<keyword evidence="5" id="KW-0720">Serine protease</keyword>
<dbReference type="PROSITE" id="PS51695">
    <property type="entry name" value="SEDOLISIN"/>
    <property type="match status" value="1"/>
</dbReference>
<dbReference type="Pfam" id="PF13620">
    <property type="entry name" value="CarboxypepD_reg"/>
    <property type="match status" value="2"/>
</dbReference>
<dbReference type="PROSITE" id="PS00138">
    <property type="entry name" value="SUBTILASE_SER"/>
    <property type="match status" value="1"/>
</dbReference>
<dbReference type="InterPro" id="IPR006652">
    <property type="entry name" value="Kelch_1"/>
</dbReference>
<dbReference type="EMBL" id="JBHFAB010000010">
    <property type="protein sequence ID" value="MFC1418157.1"/>
    <property type="molecule type" value="Genomic_DNA"/>
</dbReference>
<keyword evidence="1" id="KW-0880">Kelch repeat</keyword>
<dbReference type="InterPro" id="IPR008969">
    <property type="entry name" value="CarboxyPept-like_regulatory"/>
</dbReference>
<evidence type="ECO:0000256" key="4">
    <source>
        <dbReference type="ARBA" id="ARBA00022801"/>
    </source>
</evidence>
<feature type="region of interest" description="Disordered" evidence="6">
    <location>
        <begin position="35"/>
        <end position="63"/>
    </location>
</feature>
<dbReference type="InterPro" id="IPR030400">
    <property type="entry name" value="Sedolisin_dom"/>
</dbReference>
<dbReference type="Gene3D" id="2.120.10.80">
    <property type="entry name" value="Kelch-type beta propeller"/>
    <property type="match status" value="1"/>
</dbReference>
<evidence type="ECO:0000259" key="8">
    <source>
        <dbReference type="PROSITE" id="PS51695"/>
    </source>
</evidence>
<dbReference type="SMART" id="SM00612">
    <property type="entry name" value="Kelch"/>
    <property type="match status" value="4"/>
</dbReference>
<evidence type="ECO:0000256" key="3">
    <source>
        <dbReference type="ARBA" id="ARBA00022737"/>
    </source>
</evidence>
<keyword evidence="4" id="KW-0378">Hydrolase</keyword>
<evidence type="ECO:0000313" key="9">
    <source>
        <dbReference type="EMBL" id="MFC1418157.1"/>
    </source>
</evidence>
<feature type="domain" description="Peptidase S53" evidence="8">
    <location>
        <begin position="95"/>
        <end position="437"/>
    </location>
</feature>
<dbReference type="InterPro" id="IPR015915">
    <property type="entry name" value="Kelch-typ_b-propeller"/>
</dbReference>
<dbReference type="SUPFAM" id="SSF49464">
    <property type="entry name" value="Carboxypeptidase regulatory domain-like"/>
    <property type="match status" value="3"/>
</dbReference>
<feature type="signal peptide" evidence="7">
    <location>
        <begin position="1"/>
        <end position="34"/>
    </location>
</feature>
<sequence length="1397" mass="141102">MRISMLKRGLTAAVTTAALVALGLQIPLAGAASAAPADAGSSSGHARPAKQPTSGPGVERTCGAPKPGQFTCFAMRRTDITAKKGIQALTAAPDGYGPSDLRSAYDLPADGGAGATVAIVDAFDDPAAEADLAVYRDQFGLPACGSADGCFSKVSQRGGTDDLPAPDPGWAGEISLDLDMVSAVAPKAHILLVEADSANFDDLGASVDEAVALGAGYVSNSYGTNYSTEPGSGEDPSEATSMDPYYDHPGVAMVASSGDSAYGVSYPAVSRYVTSVGGTALTRDPGTSRGWAESVWNDGYGGAGSGCSAYEPKPSFQTGVATDCDNRSVADVAAVADPETGVSVYQSYGADGWAVFGGTSASAPIIAGVYADAGAPGEGTYPNEYPYDQPDAVNDVTTGSNGSCNPARLCTAGPGYDGPTGLGTPDGLAAFTSGPHGVISGKVTDHATGKPVSGATVKAGSRSTTTAADGSYTLNLPTGSYPLTASAYGYAASAAETVQLADGATLTEAFALDAVPRQTVTGKVTDGSGHGWPLYARVTADGVPGGPVFTDPATGVFTLTLPQNTDYTLHVTAAYPGYRPATATVAVGTATKSVAVPVHLDPTSTQAVGYKVAQTGSEQTFDSTSGAPAGWKVVDADGTSGSWQFDDPGQRGNLTGGDGGFAIVDSDNDGVLAEQDSSLVSAPVTLGATNPLLTFDTDYSASFLPSQADVDVSADGGSTWTTLWTQTDASFNGHVELSLSDYAGKTVQVRFHYTGSFAEWWQIDDVFTGNRAFTPVPGGLVVGTVKDANTKAAVNGATVTSAKLPDLHATTTATPDDPGLADGFYWGFAGTSGATPLTASATHYRPATAKAAVVPDGAVRRDLTMDAGRLAVAPGTIAKTVGWGRSATQKVTVRNTGTAPATLTVTETPGGTVVAAGKSAVGAGAPLTLVKGHYTDKSLAVAAKQAKGGASGTGSAAAAGSTAQPAAGSAWQPVPDLPVGTGSNAADSYQGTLYESFGFTGVVDTNALYSYKADTGAWTKLAPAEDPRDAPTHGIIGGKLYATGGWGPGNVPDPKTEVYDIASGAWTTAAPDPKPYAGSGSAVLDGKLYEVGGCATSTCGSTDVSVYDPGHDTWSAAAAYPEPVAWESCGAVSGKLYCAGGTTDTGSTTHAYSYDPATNAWSPVADQPTDAWGAYTTAANGRLLVQGGAVDNGTALTNQTWAYDPSADVWSALPNANASLYRGAGAAGFYAIGGMLGYDTYQTGEVLTGYDQTGPADVSWLTESAKTLTLKPGARTTLTVTTNAAAPEVGQPGTYSARLDSVDVSLTVKPPAGWGGIAGKVTAADGTPLAAATVQIDTWAAHYTLRTAADGTYRLWLDTRNNPLRLIVAKDGYQPVTAEAKLKKGATVTRNVTLAKD</sequence>
<keyword evidence="7" id="KW-0732">Signal</keyword>
<protein>
    <submittedName>
        <fullName evidence="9">Carboxypeptidase regulatory-like domain-containing protein</fullName>
    </submittedName>
</protein>
<dbReference type="RefSeq" id="WP_380536922.1">
    <property type="nucleotide sequence ID" value="NZ_JBHFAB010000010.1"/>
</dbReference>
<dbReference type="Gene3D" id="2.60.120.200">
    <property type="match status" value="1"/>
</dbReference>
<reference evidence="9 10" key="1">
    <citation type="submission" date="2024-09" db="EMBL/GenBank/DDBJ databases">
        <authorList>
            <person name="Lee S.D."/>
        </authorList>
    </citation>
    <scope>NUCLEOTIDE SEQUENCE [LARGE SCALE GENOMIC DNA]</scope>
    <source>
        <strain evidence="9 10">N8-3</strain>
    </source>
</reference>
<dbReference type="InterPro" id="IPR036852">
    <property type="entry name" value="Peptidase_S8/S53_dom_sf"/>
</dbReference>
<name>A0ABV6VWR1_9ACTN</name>
<dbReference type="NCBIfam" id="NF038128">
    <property type="entry name" value="choice_anch_J"/>
    <property type="match status" value="1"/>
</dbReference>
<keyword evidence="3" id="KW-0677">Repeat</keyword>
<dbReference type="Gene3D" id="3.40.50.200">
    <property type="entry name" value="Peptidase S8/S53 domain"/>
    <property type="match status" value="1"/>
</dbReference>
<comment type="caution">
    <text evidence="9">The sequence shown here is derived from an EMBL/GenBank/DDBJ whole genome shotgun (WGS) entry which is preliminary data.</text>
</comment>
<evidence type="ECO:0000256" key="5">
    <source>
        <dbReference type="ARBA" id="ARBA00022825"/>
    </source>
</evidence>
<dbReference type="PANTHER" id="PTHR46344:SF27">
    <property type="entry name" value="KELCH REPEAT SUPERFAMILY PROTEIN"/>
    <property type="match status" value="1"/>
</dbReference>
<feature type="compositionally biased region" description="Low complexity" evidence="6">
    <location>
        <begin position="35"/>
        <end position="46"/>
    </location>
</feature>
<keyword evidence="10" id="KW-1185">Reference proteome</keyword>
<dbReference type="Gene3D" id="2.60.40.1120">
    <property type="entry name" value="Carboxypeptidase-like, regulatory domain"/>
    <property type="match status" value="4"/>
</dbReference>
<dbReference type="SUPFAM" id="SSF50965">
    <property type="entry name" value="Galactose oxidase, central domain"/>
    <property type="match status" value="1"/>
</dbReference>
<evidence type="ECO:0000256" key="2">
    <source>
        <dbReference type="ARBA" id="ARBA00022670"/>
    </source>
</evidence>
<dbReference type="InterPro" id="IPR023828">
    <property type="entry name" value="Peptidase_S8_Ser-AS"/>
</dbReference>
<dbReference type="SUPFAM" id="SSF49452">
    <property type="entry name" value="Starch-binding domain-like"/>
    <property type="match status" value="1"/>
</dbReference>
<dbReference type="CDD" id="cd04056">
    <property type="entry name" value="Peptidases_S53"/>
    <property type="match status" value="1"/>
</dbReference>
<dbReference type="InterPro" id="IPR011043">
    <property type="entry name" value="Gal_Oxase/kelch_b-propeller"/>
</dbReference>
<evidence type="ECO:0000256" key="1">
    <source>
        <dbReference type="ARBA" id="ARBA00022441"/>
    </source>
</evidence>
<feature type="chain" id="PRO_5046279638" evidence="7">
    <location>
        <begin position="35"/>
        <end position="1397"/>
    </location>
</feature>
<evidence type="ECO:0000313" key="10">
    <source>
        <dbReference type="Proteomes" id="UP001592531"/>
    </source>
</evidence>
<evidence type="ECO:0000256" key="6">
    <source>
        <dbReference type="SAM" id="MobiDB-lite"/>
    </source>
</evidence>
<organism evidence="9 10">
    <name type="scientific">Streptacidiphilus cavernicola</name>
    <dbReference type="NCBI Taxonomy" id="3342716"/>
    <lineage>
        <taxon>Bacteria</taxon>
        <taxon>Bacillati</taxon>
        <taxon>Actinomycetota</taxon>
        <taxon>Actinomycetes</taxon>
        <taxon>Kitasatosporales</taxon>
        <taxon>Streptomycetaceae</taxon>
        <taxon>Streptacidiphilus</taxon>
    </lineage>
</organism>